<protein>
    <submittedName>
        <fullName evidence="1">Uncharacterized protein</fullName>
    </submittedName>
</protein>
<sequence>MTRLNDTQRKHVIETLKCHESVFASSDFSPLFSTGVTVSDIGIITHAMTLLREAPFLEESDFIHHGFSSRQIEFTLGGLDNFKQLLGVCDYCFQDWLAQNSDSSSNQITIPYWVYQRFSDDIRRDFMRDLILHPSLNVELDAKVKIGYISLFERYKAIIPSDDSEAAQIAAMMMADRHQFLSYDEETSELTLRSLKTRRDFSIEVRCLSSTFNRRTPHAVCVVDDVSPIKSTLIKRRVISFSELMLHC</sequence>
<proteinExistence type="predicted"/>
<evidence type="ECO:0000313" key="2">
    <source>
        <dbReference type="Proteomes" id="UP001524460"/>
    </source>
</evidence>
<dbReference type="EMBL" id="JANEYT010000039">
    <property type="protein sequence ID" value="MCQ1059554.1"/>
    <property type="molecule type" value="Genomic_DNA"/>
</dbReference>
<gene>
    <name evidence="1" type="ORF">NHN17_15995</name>
</gene>
<dbReference type="Proteomes" id="UP001524460">
    <property type="component" value="Unassembled WGS sequence"/>
</dbReference>
<comment type="caution">
    <text evidence="1">The sequence shown here is derived from an EMBL/GenBank/DDBJ whole genome shotgun (WGS) entry which is preliminary data.</text>
</comment>
<keyword evidence="2" id="KW-1185">Reference proteome</keyword>
<accession>A0ABT1N4A8</accession>
<reference evidence="1 2" key="1">
    <citation type="submission" date="2022-07" db="EMBL/GenBank/DDBJ databases">
        <title>Photobacterium pectinilyticum sp. nov., a marine bacterium isolated from surface seawater of Qingdao offshore.</title>
        <authorList>
            <person name="Wang X."/>
        </authorList>
    </citation>
    <scope>NUCLEOTIDE SEQUENCE [LARGE SCALE GENOMIC DNA]</scope>
    <source>
        <strain evidence="1 2">ZSDE20</strain>
    </source>
</reference>
<name>A0ABT1N4A8_9GAMM</name>
<organism evidence="1 2">
    <name type="scientific">Photobacterium pectinilyticum</name>
    <dbReference type="NCBI Taxonomy" id="2906793"/>
    <lineage>
        <taxon>Bacteria</taxon>
        <taxon>Pseudomonadati</taxon>
        <taxon>Pseudomonadota</taxon>
        <taxon>Gammaproteobacteria</taxon>
        <taxon>Vibrionales</taxon>
        <taxon>Vibrionaceae</taxon>
        <taxon>Photobacterium</taxon>
    </lineage>
</organism>
<evidence type="ECO:0000313" key="1">
    <source>
        <dbReference type="EMBL" id="MCQ1059554.1"/>
    </source>
</evidence>
<dbReference type="RefSeq" id="WP_255043621.1">
    <property type="nucleotide sequence ID" value="NZ_JANEYT010000039.1"/>
</dbReference>